<accession>A0A3P7M6S0</accession>
<dbReference type="PROSITE" id="PS50330">
    <property type="entry name" value="UIM"/>
    <property type="match status" value="1"/>
</dbReference>
<keyword evidence="1" id="KW-0472">Membrane</keyword>
<evidence type="ECO:0000313" key="3">
    <source>
        <dbReference type="Proteomes" id="UP000281553"/>
    </source>
</evidence>
<evidence type="ECO:0000256" key="1">
    <source>
        <dbReference type="SAM" id="Phobius"/>
    </source>
</evidence>
<protein>
    <submittedName>
        <fullName evidence="2">Uncharacterized protein</fullName>
    </submittedName>
</protein>
<evidence type="ECO:0000313" key="2">
    <source>
        <dbReference type="EMBL" id="VDN24974.1"/>
    </source>
</evidence>
<proteinExistence type="predicted"/>
<dbReference type="Proteomes" id="UP000281553">
    <property type="component" value="Unassembled WGS sequence"/>
</dbReference>
<organism evidence="2 3">
    <name type="scientific">Dibothriocephalus latus</name>
    <name type="common">Fish tapeworm</name>
    <name type="synonym">Diphyllobothrium latum</name>
    <dbReference type="NCBI Taxonomy" id="60516"/>
    <lineage>
        <taxon>Eukaryota</taxon>
        <taxon>Metazoa</taxon>
        <taxon>Spiralia</taxon>
        <taxon>Lophotrochozoa</taxon>
        <taxon>Platyhelminthes</taxon>
        <taxon>Cestoda</taxon>
        <taxon>Eucestoda</taxon>
        <taxon>Diphyllobothriidea</taxon>
        <taxon>Diphyllobothriidae</taxon>
        <taxon>Dibothriocephalus</taxon>
    </lineage>
</organism>
<name>A0A3P7M6S0_DIBLA</name>
<gene>
    <name evidence="2" type="ORF">DILT_LOCUS14538</name>
</gene>
<keyword evidence="3" id="KW-1185">Reference proteome</keyword>
<dbReference type="EMBL" id="UYRU01074729">
    <property type="protein sequence ID" value="VDN24974.1"/>
    <property type="molecule type" value="Genomic_DNA"/>
</dbReference>
<feature type="transmembrane region" description="Helical" evidence="1">
    <location>
        <begin position="27"/>
        <end position="48"/>
    </location>
</feature>
<reference evidence="2 3" key="1">
    <citation type="submission" date="2018-11" db="EMBL/GenBank/DDBJ databases">
        <authorList>
            <consortium name="Pathogen Informatics"/>
        </authorList>
    </citation>
    <scope>NUCLEOTIDE SEQUENCE [LARGE SCALE GENOMIC DNA]</scope>
</reference>
<keyword evidence="1" id="KW-1133">Transmembrane helix</keyword>
<dbReference type="AlphaFoldDB" id="A0A3P7M6S0"/>
<sequence>MKSGLPMYFLSPRKTNLDDFMELRGDVLVIAMCYFFHLLSSRSVYLVFFQAKAEAEKAARDRELQLREEEELQLALALSASEAESKQKSVSRIISLSQLLLFGINDCLLKLEVTGGPVFAIKD</sequence>
<keyword evidence="1" id="KW-0812">Transmembrane</keyword>
<dbReference type="InterPro" id="IPR003903">
    <property type="entry name" value="UIM_dom"/>
</dbReference>